<keyword evidence="6" id="KW-1185">Reference proteome</keyword>
<dbReference type="Proteomes" id="UP000307440">
    <property type="component" value="Unassembled WGS sequence"/>
</dbReference>
<dbReference type="EMBL" id="ML210183">
    <property type="protein sequence ID" value="TFK25664.1"/>
    <property type="molecule type" value="Genomic_DNA"/>
</dbReference>
<dbReference type="PANTHER" id="PTHR43117">
    <property type="entry name" value="OSMOPROTECTANT IMPORT ATP-BINDING PROTEIN OSMV"/>
    <property type="match status" value="1"/>
</dbReference>
<dbReference type="GO" id="GO:0016887">
    <property type="term" value="F:ATP hydrolysis activity"/>
    <property type="evidence" value="ECO:0007669"/>
    <property type="project" value="InterPro"/>
</dbReference>
<keyword evidence="5" id="KW-0378">Hydrolase</keyword>
<sequence>MRVLGVRCGHPRLRFLVTSVNRRGTHAAATSAHHGDPLPLIQIPKHSSVYAFGAANERSSPLFQTKDVEWTVSGAAGESWGIVGRGKRNVFQTLLGHTRIHPVPQKGLFPIMRDTDPFPNIKFVPFRHSNAVGPGDSGGFYDYTARYGALWEGDDKTLGESVRESAHTSPLSLQQRDAIMESLGLRELLDVPRIALSNGQMRRARIMKALFKNPRLLMLDEPLTGLDVISRRRFVELLEMLKKVPSAPRIITSYRLQEIVEFGDGAARDVAPEFLTHILFHEGDKFWAGTRREFFNDFVPQHLELGQRRGDTIDAATNNAGAGRTVVHLKDVNVKYGTRKVLDGINWEIRQGDRWHLQGGNGSGKTTLLSLLTGDHPQSYVQKHLLLPSPESTSAPVNQSTVTQPAWKLEHRKRTPTPYLQYLVGVLSPELFDAFPRRYPGMSVWDAVQTGFRGSFIALNKPVGDVHVDPWEADAACLKEWRIRRCWEVLEGLGPASWNGSSSSSSKPQGQEETVTRESPLKISTVTREFAAMSFTSLNPGEQRMVLLMRALVGRPLLLILDEVWSGMEEKMIEAARFHLDGLNGLGADQAVILVTHWDSEVPWTPEHGLKMFRLEEGSGRIIS</sequence>
<dbReference type="GO" id="GO:0005524">
    <property type="term" value="F:ATP binding"/>
    <property type="evidence" value="ECO:0007669"/>
    <property type="project" value="InterPro"/>
</dbReference>
<accession>A0A5C3KZ39</accession>
<evidence type="ECO:0000256" key="3">
    <source>
        <dbReference type="SAM" id="MobiDB-lite"/>
    </source>
</evidence>
<keyword evidence="2" id="KW-0813">Transport</keyword>
<feature type="domain" description="ABC transporter" evidence="4">
    <location>
        <begin position="327"/>
        <end position="622"/>
    </location>
</feature>
<feature type="region of interest" description="Disordered" evidence="3">
    <location>
        <begin position="496"/>
        <end position="519"/>
    </location>
</feature>
<dbReference type="SUPFAM" id="SSF52540">
    <property type="entry name" value="P-loop containing nucleoside triphosphate hydrolases"/>
    <property type="match status" value="2"/>
</dbReference>
<proteinExistence type="inferred from homology"/>
<dbReference type="STRING" id="230819.A0A5C3KZ39"/>
<dbReference type="Gene3D" id="3.40.50.300">
    <property type="entry name" value="P-loop containing nucleotide triphosphate hydrolases"/>
    <property type="match status" value="2"/>
</dbReference>
<feature type="domain" description="ABC transporter" evidence="4">
    <location>
        <begin position="38"/>
        <end position="308"/>
    </location>
</feature>
<evidence type="ECO:0000313" key="6">
    <source>
        <dbReference type="Proteomes" id="UP000307440"/>
    </source>
</evidence>
<dbReference type="AlphaFoldDB" id="A0A5C3KZ39"/>
<evidence type="ECO:0000259" key="4">
    <source>
        <dbReference type="PROSITE" id="PS50893"/>
    </source>
</evidence>
<dbReference type="Pfam" id="PF00005">
    <property type="entry name" value="ABC_tran"/>
    <property type="match status" value="2"/>
</dbReference>
<name>A0A5C3KZ39_COPMA</name>
<protein>
    <submittedName>
        <fullName evidence="5">P-loop containing nucleoside triphosphate hydrolase protein</fullName>
    </submittedName>
</protein>
<dbReference type="InterPro" id="IPR027417">
    <property type="entry name" value="P-loop_NTPase"/>
</dbReference>
<dbReference type="PROSITE" id="PS50893">
    <property type="entry name" value="ABC_TRANSPORTER_2"/>
    <property type="match status" value="2"/>
</dbReference>
<evidence type="ECO:0000256" key="1">
    <source>
        <dbReference type="ARBA" id="ARBA00005417"/>
    </source>
</evidence>
<reference evidence="5 6" key="1">
    <citation type="journal article" date="2019" name="Nat. Ecol. Evol.">
        <title>Megaphylogeny resolves global patterns of mushroom evolution.</title>
        <authorList>
            <person name="Varga T."/>
            <person name="Krizsan K."/>
            <person name="Foldi C."/>
            <person name="Dima B."/>
            <person name="Sanchez-Garcia M."/>
            <person name="Sanchez-Ramirez S."/>
            <person name="Szollosi G.J."/>
            <person name="Szarkandi J.G."/>
            <person name="Papp V."/>
            <person name="Albert L."/>
            <person name="Andreopoulos W."/>
            <person name="Angelini C."/>
            <person name="Antonin V."/>
            <person name="Barry K.W."/>
            <person name="Bougher N.L."/>
            <person name="Buchanan P."/>
            <person name="Buyck B."/>
            <person name="Bense V."/>
            <person name="Catcheside P."/>
            <person name="Chovatia M."/>
            <person name="Cooper J."/>
            <person name="Damon W."/>
            <person name="Desjardin D."/>
            <person name="Finy P."/>
            <person name="Geml J."/>
            <person name="Haridas S."/>
            <person name="Hughes K."/>
            <person name="Justo A."/>
            <person name="Karasinski D."/>
            <person name="Kautmanova I."/>
            <person name="Kiss B."/>
            <person name="Kocsube S."/>
            <person name="Kotiranta H."/>
            <person name="LaButti K.M."/>
            <person name="Lechner B.E."/>
            <person name="Liimatainen K."/>
            <person name="Lipzen A."/>
            <person name="Lukacs Z."/>
            <person name="Mihaltcheva S."/>
            <person name="Morgado L.N."/>
            <person name="Niskanen T."/>
            <person name="Noordeloos M.E."/>
            <person name="Ohm R.A."/>
            <person name="Ortiz-Santana B."/>
            <person name="Ovrebo C."/>
            <person name="Racz N."/>
            <person name="Riley R."/>
            <person name="Savchenko A."/>
            <person name="Shiryaev A."/>
            <person name="Soop K."/>
            <person name="Spirin V."/>
            <person name="Szebenyi C."/>
            <person name="Tomsovsky M."/>
            <person name="Tulloss R.E."/>
            <person name="Uehling J."/>
            <person name="Grigoriev I.V."/>
            <person name="Vagvolgyi C."/>
            <person name="Papp T."/>
            <person name="Martin F.M."/>
            <person name="Miettinen O."/>
            <person name="Hibbett D.S."/>
            <person name="Nagy L.G."/>
        </authorList>
    </citation>
    <scope>NUCLEOTIDE SEQUENCE [LARGE SCALE GENOMIC DNA]</scope>
    <source>
        <strain evidence="5 6">CBS 121175</strain>
    </source>
</reference>
<evidence type="ECO:0000313" key="5">
    <source>
        <dbReference type="EMBL" id="TFK25664.1"/>
    </source>
</evidence>
<comment type="similarity">
    <text evidence="1">Belongs to the ABC transporter superfamily.</text>
</comment>
<dbReference type="PANTHER" id="PTHR43117:SF4">
    <property type="entry name" value="OSMOPROTECTANT IMPORT ATP-BINDING PROTEIN OSMV"/>
    <property type="match status" value="1"/>
</dbReference>
<dbReference type="OrthoDB" id="10255969at2759"/>
<gene>
    <name evidence="5" type="ORF">FA15DRAFT_668173</name>
</gene>
<evidence type="ECO:0000256" key="2">
    <source>
        <dbReference type="ARBA" id="ARBA00022448"/>
    </source>
</evidence>
<dbReference type="InterPro" id="IPR003439">
    <property type="entry name" value="ABC_transporter-like_ATP-bd"/>
</dbReference>
<organism evidence="5 6">
    <name type="scientific">Coprinopsis marcescibilis</name>
    <name type="common">Agaric fungus</name>
    <name type="synonym">Psathyrella marcescibilis</name>
    <dbReference type="NCBI Taxonomy" id="230819"/>
    <lineage>
        <taxon>Eukaryota</taxon>
        <taxon>Fungi</taxon>
        <taxon>Dikarya</taxon>
        <taxon>Basidiomycota</taxon>
        <taxon>Agaricomycotina</taxon>
        <taxon>Agaricomycetes</taxon>
        <taxon>Agaricomycetidae</taxon>
        <taxon>Agaricales</taxon>
        <taxon>Agaricineae</taxon>
        <taxon>Psathyrellaceae</taxon>
        <taxon>Coprinopsis</taxon>
    </lineage>
</organism>